<evidence type="ECO:0000256" key="1">
    <source>
        <dbReference type="SAM" id="MobiDB-lite"/>
    </source>
</evidence>
<keyword evidence="2" id="KW-1133">Transmembrane helix</keyword>
<comment type="caution">
    <text evidence="3">The sequence shown here is derived from an EMBL/GenBank/DDBJ whole genome shotgun (WGS) entry which is preliminary data.</text>
</comment>
<dbReference type="OrthoDB" id="10411057at2759"/>
<keyword evidence="4" id="KW-1185">Reference proteome</keyword>
<evidence type="ECO:0000313" key="4">
    <source>
        <dbReference type="Proteomes" id="UP000177622"/>
    </source>
</evidence>
<sequence>MSHLQQESDAGHELPVYEHPPVYDELSASEEVSAPEELSAGEELSIFEELSVSEELPVSEDSPVTQELPLSEEAVSNPPPVWLLRLLYLGCMLAVIGVCLIIFAAIMAVLPIIMEALKNLFSETNTCNGYTTTEWYRSGYAAGYTDALASASNTKNATIESRDLIDILTIVDIPSLSTKDVISEERNTAENELHTQEQREESPALTTLEIPDIPSKDSILEEGNRTEKELQLEGLEDITTREKKEEGLPPPYARNVLRDIDASRRHVYVAATLPRTVGTDISANTADMDTGALRRQVGTVNVWSMGISVVGIYSAVLGTVEEGLRGEISFVRQSLRGWMDMLKGWTSSGSRVTLLCPLDTHYTYSYNTLLSFLLTLPAWKHSGNPVASHPFPDINITNPGAQVKIVAIPNQISPNTKTTIQSTYHVH</sequence>
<gene>
    <name evidence="3" type="ORF">PENARI_c003G00995</name>
</gene>
<dbReference type="GeneID" id="34572805"/>
<dbReference type="RefSeq" id="XP_022491301.1">
    <property type="nucleotide sequence ID" value="XM_022628071.1"/>
</dbReference>
<feature type="region of interest" description="Disordered" evidence="1">
    <location>
        <begin position="186"/>
        <end position="228"/>
    </location>
</feature>
<name>A0A1F5LRN4_PENAI</name>
<dbReference type="Proteomes" id="UP000177622">
    <property type="component" value="Unassembled WGS sequence"/>
</dbReference>
<feature type="compositionally biased region" description="Basic and acidic residues" evidence="1">
    <location>
        <begin position="238"/>
        <end position="247"/>
    </location>
</feature>
<keyword evidence="2" id="KW-0812">Transmembrane</keyword>
<dbReference type="EMBL" id="LXJU01000003">
    <property type="protein sequence ID" value="OGE55872.1"/>
    <property type="molecule type" value="Genomic_DNA"/>
</dbReference>
<feature type="compositionally biased region" description="Basic and acidic residues" evidence="1">
    <location>
        <begin position="214"/>
        <end position="228"/>
    </location>
</feature>
<accession>A0A1F5LRN4</accession>
<protein>
    <submittedName>
        <fullName evidence="3">Uncharacterized protein</fullName>
    </submittedName>
</protein>
<keyword evidence="2" id="KW-0472">Membrane</keyword>
<organism evidence="3 4">
    <name type="scientific">Penicillium arizonense</name>
    <dbReference type="NCBI Taxonomy" id="1835702"/>
    <lineage>
        <taxon>Eukaryota</taxon>
        <taxon>Fungi</taxon>
        <taxon>Dikarya</taxon>
        <taxon>Ascomycota</taxon>
        <taxon>Pezizomycotina</taxon>
        <taxon>Eurotiomycetes</taxon>
        <taxon>Eurotiomycetidae</taxon>
        <taxon>Eurotiales</taxon>
        <taxon>Aspergillaceae</taxon>
        <taxon>Penicillium</taxon>
    </lineage>
</organism>
<feature type="transmembrane region" description="Helical" evidence="2">
    <location>
        <begin position="86"/>
        <end position="113"/>
    </location>
</feature>
<evidence type="ECO:0000256" key="2">
    <source>
        <dbReference type="SAM" id="Phobius"/>
    </source>
</evidence>
<reference evidence="3 4" key="1">
    <citation type="journal article" date="2016" name="Sci. Rep.">
        <title>Penicillium arizonense, a new, genome sequenced fungal species, reveals a high chemical diversity in secreted metabolites.</title>
        <authorList>
            <person name="Grijseels S."/>
            <person name="Nielsen J.C."/>
            <person name="Randelovic M."/>
            <person name="Nielsen J."/>
            <person name="Nielsen K.F."/>
            <person name="Workman M."/>
            <person name="Frisvad J.C."/>
        </authorList>
    </citation>
    <scope>NUCLEOTIDE SEQUENCE [LARGE SCALE GENOMIC DNA]</scope>
    <source>
        <strain evidence="3 4">CBS 141311</strain>
    </source>
</reference>
<feature type="compositionally biased region" description="Basic and acidic residues" evidence="1">
    <location>
        <begin position="186"/>
        <end position="202"/>
    </location>
</feature>
<dbReference type="AlphaFoldDB" id="A0A1F5LRN4"/>
<evidence type="ECO:0000313" key="3">
    <source>
        <dbReference type="EMBL" id="OGE55872.1"/>
    </source>
</evidence>
<proteinExistence type="predicted"/>
<feature type="region of interest" description="Disordered" evidence="1">
    <location>
        <begin position="233"/>
        <end position="252"/>
    </location>
</feature>